<dbReference type="InterPro" id="IPR013974">
    <property type="entry name" value="SAF"/>
</dbReference>
<keyword evidence="5" id="KW-1185">Reference proteome</keyword>
<evidence type="ECO:0000259" key="3">
    <source>
        <dbReference type="SMART" id="SM00858"/>
    </source>
</evidence>
<accession>A0A5N6ACP4</accession>
<dbReference type="Proteomes" id="UP000314251">
    <property type="component" value="Unassembled WGS sequence"/>
</dbReference>
<protein>
    <submittedName>
        <fullName evidence="4">Flagellar biosynthesis protein FlgA</fullName>
    </submittedName>
</protein>
<evidence type="ECO:0000256" key="2">
    <source>
        <dbReference type="SAM" id="Phobius"/>
    </source>
</evidence>
<gene>
    <name evidence="4" type="ORF">FH607_011425</name>
</gene>
<evidence type="ECO:0000313" key="4">
    <source>
        <dbReference type="EMBL" id="KAB8166431.1"/>
    </source>
</evidence>
<keyword evidence="4" id="KW-0282">Flagellum</keyword>
<dbReference type="SMART" id="SM00858">
    <property type="entry name" value="SAF"/>
    <property type="match status" value="1"/>
</dbReference>
<keyword evidence="2" id="KW-0812">Transmembrane</keyword>
<feature type="region of interest" description="Disordered" evidence="1">
    <location>
        <begin position="1"/>
        <end position="29"/>
    </location>
</feature>
<organism evidence="4 5">
    <name type="scientific">Streptomyces mimosae</name>
    <dbReference type="NCBI Taxonomy" id="2586635"/>
    <lineage>
        <taxon>Bacteria</taxon>
        <taxon>Bacillati</taxon>
        <taxon>Actinomycetota</taxon>
        <taxon>Actinomycetes</taxon>
        <taxon>Kitasatosporales</taxon>
        <taxon>Streptomycetaceae</taxon>
        <taxon>Streptomyces</taxon>
    </lineage>
</organism>
<keyword evidence="2" id="KW-1133">Transmembrane helix</keyword>
<dbReference type="RefSeq" id="WP_139667555.1">
    <property type="nucleotide sequence ID" value="NZ_VDLY02000006.1"/>
</dbReference>
<comment type="caution">
    <text evidence="4">The sequence shown here is derived from an EMBL/GenBank/DDBJ whole genome shotgun (WGS) entry which is preliminary data.</text>
</comment>
<keyword evidence="2" id="KW-0472">Membrane</keyword>
<sequence>MSSSAVTSVSRSGSVPVDPPTGRERPRLTGVARRRQVPYLLVGVLLVLGCGLGGVLVASQLGDREAVLVLARPVTVGQKISAGDLREVSLALDPGVEVIRAGALPDVAGQPVAYSLPAGTILSPEALGDPLVPPAGRAVTAVPLERGQFPPGLQPGSTVDIVAGQAEGTTAGGESWPGTSWTAVVTAIEDTGDGQKAVATVQLDVEDAQAMAAWPTEDLHLVVVAGSAS</sequence>
<feature type="transmembrane region" description="Helical" evidence="2">
    <location>
        <begin position="37"/>
        <end position="58"/>
    </location>
</feature>
<proteinExistence type="predicted"/>
<evidence type="ECO:0000313" key="5">
    <source>
        <dbReference type="Proteomes" id="UP000314251"/>
    </source>
</evidence>
<dbReference type="EMBL" id="VDLY02000006">
    <property type="protein sequence ID" value="KAB8166431.1"/>
    <property type="molecule type" value="Genomic_DNA"/>
</dbReference>
<feature type="compositionally biased region" description="Low complexity" evidence="1">
    <location>
        <begin position="1"/>
        <end position="15"/>
    </location>
</feature>
<evidence type="ECO:0000256" key="1">
    <source>
        <dbReference type="SAM" id="MobiDB-lite"/>
    </source>
</evidence>
<dbReference type="AlphaFoldDB" id="A0A5N6ACP4"/>
<reference evidence="4" key="1">
    <citation type="submission" date="2019-10" db="EMBL/GenBank/DDBJ databases">
        <title>Nonomuraea sp. nov., isolated from Phyllanthus amarus.</title>
        <authorList>
            <person name="Klykleung N."/>
            <person name="Tanasupawat S."/>
        </authorList>
    </citation>
    <scope>NUCLEOTIDE SEQUENCE [LARGE SCALE GENOMIC DNA]</scope>
    <source>
        <strain evidence="4">3MP-10</strain>
    </source>
</reference>
<dbReference type="CDD" id="cd11614">
    <property type="entry name" value="SAF_CpaB_FlgA_like"/>
    <property type="match status" value="1"/>
</dbReference>
<dbReference type="OrthoDB" id="3522397at2"/>
<keyword evidence="4" id="KW-0966">Cell projection</keyword>
<feature type="domain" description="SAF" evidence="3">
    <location>
        <begin position="65"/>
        <end position="128"/>
    </location>
</feature>
<name>A0A5N6ACP4_9ACTN</name>
<keyword evidence="4" id="KW-0969">Cilium</keyword>